<dbReference type="InterPro" id="IPR029752">
    <property type="entry name" value="D-isomer_DH_CS1"/>
</dbReference>
<dbReference type="AlphaFoldDB" id="A0A2B7Y615"/>
<dbReference type="SUPFAM" id="SSF51735">
    <property type="entry name" value="NAD(P)-binding Rossmann-fold domains"/>
    <property type="match status" value="1"/>
</dbReference>
<dbReference type="OrthoDB" id="298012at2759"/>
<evidence type="ECO:0008006" key="9">
    <source>
        <dbReference type="Google" id="ProtNLM"/>
    </source>
</evidence>
<dbReference type="EMBL" id="PDNB01000018">
    <property type="protein sequence ID" value="PGH16302.1"/>
    <property type="molecule type" value="Genomic_DNA"/>
</dbReference>
<dbReference type="Proteomes" id="UP000223968">
    <property type="component" value="Unassembled WGS sequence"/>
</dbReference>
<evidence type="ECO:0000256" key="3">
    <source>
        <dbReference type="ARBA" id="ARBA00023027"/>
    </source>
</evidence>
<dbReference type="PANTHER" id="PTHR43026:SF1">
    <property type="entry name" value="2-HYDROXYACID DEHYDROGENASE HOMOLOG 1-RELATED"/>
    <property type="match status" value="1"/>
</dbReference>
<dbReference type="InterPro" id="IPR036291">
    <property type="entry name" value="NAD(P)-bd_dom_sf"/>
</dbReference>
<comment type="caution">
    <text evidence="7">The sequence shown here is derived from an EMBL/GenBank/DDBJ whole genome shotgun (WGS) entry which is preliminary data.</text>
</comment>
<dbReference type="InterPro" id="IPR006139">
    <property type="entry name" value="D-isomer_2_OHA_DH_cat_dom"/>
</dbReference>
<keyword evidence="3" id="KW-0520">NAD</keyword>
<feature type="domain" description="D-isomer specific 2-hydroxyacid dehydrogenase NAD-binding" evidence="6">
    <location>
        <begin position="110"/>
        <end position="297"/>
    </location>
</feature>
<evidence type="ECO:0000256" key="1">
    <source>
        <dbReference type="ARBA" id="ARBA00005854"/>
    </source>
</evidence>
<dbReference type="Pfam" id="PF00389">
    <property type="entry name" value="2-Hacid_dh"/>
    <property type="match status" value="1"/>
</dbReference>
<proteinExistence type="inferred from homology"/>
<dbReference type="PROSITE" id="PS00065">
    <property type="entry name" value="D_2_HYDROXYACID_DH_1"/>
    <property type="match status" value="1"/>
</dbReference>
<evidence type="ECO:0000256" key="2">
    <source>
        <dbReference type="ARBA" id="ARBA00023002"/>
    </source>
</evidence>
<dbReference type="FunFam" id="3.40.50.720:FF:000052">
    <property type="entry name" value="D-lactate dehydrogenase"/>
    <property type="match status" value="1"/>
</dbReference>
<evidence type="ECO:0000259" key="5">
    <source>
        <dbReference type="Pfam" id="PF00389"/>
    </source>
</evidence>
<accession>A0A2B7Y615</accession>
<organism evidence="7 8">
    <name type="scientific">Helicocarpus griseus UAMH5409</name>
    <dbReference type="NCBI Taxonomy" id="1447875"/>
    <lineage>
        <taxon>Eukaryota</taxon>
        <taxon>Fungi</taxon>
        <taxon>Dikarya</taxon>
        <taxon>Ascomycota</taxon>
        <taxon>Pezizomycotina</taxon>
        <taxon>Eurotiomycetes</taxon>
        <taxon>Eurotiomycetidae</taxon>
        <taxon>Onygenales</taxon>
        <taxon>Ajellomycetaceae</taxon>
        <taxon>Helicocarpus</taxon>
    </lineage>
</organism>
<reference evidence="7 8" key="1">
    <citation type="submission" date="2017-10" db="EMBL/GenBank/DDBJ databases">
        <title>Comparative genomics in systemic dimorphic fungi from Ajellomycetaceae.</title>
        <authorList>
            <person name="Munoz J.F."/>
            <person name="Mcewen J.G."/>
            <person name="Clay O.K."/>
            <person name="Cuomo C.A."/>
        </authorList>
    </citation>
    <scope>NUCLEOTIDE SEQUENCE [LARGE SCALE GENOMIC DNA]</scope>
    <source>
        <strain evidence="7 8">UAMH5409</strain>
    </source>
</reference>
<name>A0A2B7Y615_9EURO</name>
<dbReference type="PROSITE" id="PS00671">
    <property type="entry name" value="D_2_HYDROXYACID_DH_3"/>
    <property type="match status" value="1"/>
</dbReference>
<gene>
    <name evidence="7" type="ORF">AJ79_01841</name>
</gene>
<dbReference type="Gene3D" id="3.40.50.720">
    <property type="entry name" value="NAD(P)-binding Rossmann-like Domain"/>
    <property type="match status" value="2"/>
</dbReference>
<dbReference type="STRING" id="1447875.A0A2B7Y615"/>
<dbReference type="PROSITE" id="PS00670">
    <property type="entry name" value="D_2_HYDROXYACID_DH_2"/>
    <property type="match status" value="1"/>
</dbReference>
<dbReference type="Pfam" id="PF02826">
    <property type="entry name" value="2-Hacid_dh_C"/>
    <property type="match status" value="1"/>
</dbReference>
<evidence type="ECO:0000256" key="4">
    <source>
        <dbReference type="RuleBase" id="RU003719"/>
    </source>
</evidence>
<evidence type="ECO:0000313" key="8">
    <source>
        <dbReference type="Proteomes" id="UP000223968"/>
    </source>
</evidence>
<protein>
    <recommendedName>
        <fullName evidence="9">D-lactate dehydrogenase</fullName>
    </recommendedName>
</protein>
<sequence length="329" mass="36242">MKIAVFSTQPYDRKFLRQANTTFNHELDFFEARLEIKTAVIAAGFPIVCVFVNDDVSAQVIKTLAQNGTKMIALRCAGFNNVDLDAAKANNITVARVPRYSPYAVAEYTVGMFLSLDRKIHRAWDRVREDNFNLNGLVGRDLHGKTVGVIGTGHIGSLVAKAFSGFGCNVIAHDAVPNSELQKIGIPYHGRDEVLRNSDVLCLHTPLTPETKHLINAQTIKTLKDGVVIVNTGRGALIDTAALIPALENGKVRGAALDVYENEVNLFFKDMSEKIVRDPVFQRLITFPNVLVTGHQAYFTEEALHSICHTTLNNVAQFRDGKVDPSVLV</sequence>
<dbReference type="InterPro" id="IPR058205">
    <property type="entry name" value="D-LDH-like"/>
</dbReference>
<dbReference type="PANTHER" id="PTHR43026">
    <property type="entry name" value="2-HYDROXYACID DEHYDROGENASE HOMOLOG 1-RELATED"/>
    <property type="match status" value="1"/>
</dbReference>
<feature type="domain" description="D-isomer specific 2-hydroxyacid dehydrogenase catalytic" evidence="5">
    <location>
        <begin position="3"/>
        <end position="327"/>
    </location>
</feature>
<dbReference type="SUPFAM" id="SSF52283">
    <property type="entry name" value="Formate/glycerate dehydrogenase catalytic domain-like"/>
    <property type="match status" value="1"/>
</dbReference>
<dbReference type="GO" id="GO:0016616">
    <property type="term" value="F:oxidoreductase activity, acting on the CH-OH group of donors, NAD or NADP as acceptor"/>
    <property type="evidence" value="ECO:0007669"/>
    <property type="project" value="InterPro"/>
</dbReference>
<dbReference type="GO" id="GO:0051287">
    <property type="term" value="F:NAD binding"/>
    <property type="evidence" value="ECO:0007669"/>
    <property type="project" value="InterPro"/>
</dbReference>
<comment type="similarity">
    <text evidence="1 4">Belongs to the D-isomer specific 2-hydroxyacid dehydrogenase family.</text>
</comment>
<keyword evidence="8" id="KW-1185">Reference proteome</keyword>
<dbReference type="InterPro" id="IPR029753">
    <property type="entry name" value="D-isomer_DH_CS"/>
</dbReference>
<evidence type="ECO:0000259" key="6">
    <source>
        <dbReference type="Pfam" id="PF02826"/>
    </source>
</evidence>
<dbReference type="CDD" id="cd12183">
    <property type="entry name" value="LDH_like_2"/>
    <property type="match status" value="1"/>
</dbReference>
<evidence type="ECO:0000313" key="7">
    <source>
        <dbReference type="EMBL" id="PGH16302.1"/>
    </source>
</evidence>
<keyword evidence="2 4" id="KW-0560">Oxidoreductase</keyword>
<dbReference type="InterPro" id="IPR006140">
    <property type="entry name" value="D-isomer_DH_NAD-bd"/>
</dbReference>